<gene>
    <name evidence="1" type="ORF">F3W81_06845</name>
</gene>
<keyword evidence="2" id="KW-1185">Reference proteome</keyword>
<name>A0A7L9WKX2_9RHOB</name>
<organism evidence="1 2">
    <name type="scientific">Pseudooceanicola spongiae</name>
    <dbReference type="NCBI Taxonomy" id="2613965"/>
    <lineage>
        <taxon>Bacteria</taxon>
        <taxon>Pseudomonadati</taxon>
        <taxon>Pseudomonadota</taxon>
        <taxon>Alphaproteobacteria</taxon>
        <taxon>Rhodobacterales</taxon>
        <taxon>Paracoccaceae</taxon>
        <taxon>Pseudooceanicola</taxon>
    </lineage>
</organism>
<dbReference type="RefSeq" id="WP_193082873.1">
    <property type="nucleotide sequence ID" value="NZ_CP045201.1"/>
</dbReference>
<dbReference type="AlphaFoldDB" id="A0A7L9WKX2"/>
<dbReference type="KEGG" id="pshq:F3W81_06845"/>
<dbReference type="Proteomes" id="UP000594118">
    <property type="component" value="Chromosome"/>
</dbReference>
<sequence length="221" mass="24965">MSIQMPIRSNSRSRPVQAVSILQLVEWAFQREFAQIDLDRVDDPYGAMFDTAPSFGMEYLMIERARLGCKVDGGGRSEPHPDADAVASALAVLPEGHGGRRMALRIAELARAGEVPNWRMSETPRVVPVEWRSTKHGEFARTESGGMLSYISRGKLREVETRYCPIRVINPPRDASRLRRDYLGWWGALREVRDSFRIYGGLTSFVVTEAMPPRTPWNISS</sequence>
<reference evidence="1 2" key="1">
    <citation type="submission" date="2019-10" db="EMBL/GenBank/DDBJ databases">
        <title>Pseudopuniceibacterium sp. HQ09 islated from Antarctica.</title>
        <authorList>
            <person name="Liao L."/>
            <person name="Su S."/>
            <person name="Chen B."/>
            <person name="Yu Y."/>
        </authorList>
    </citation>
    <scope>NUCLEOTIDE SEQUENCE [LARGE SCALE GENOMIC DNA]</scope>
    <source>
        <strain evidence="1 2">HQ09</strain>
    </source>
</reference>
<accession>A0A7L9WKX2</accession>
<proteinExistence type="predicted"/>
<protein>
    <submittedName>
        <fullName evidence="1">Uncharacterized protein</fullName>
    </submittedName>
</protein>
<evidence type="ECO:0000313" key="1">
    <source>
        <dbReference type="EMBL" id="QOL80553.1"/>
    </source>
</evidence>
<dbReference type="EMBL" id="CP045201">
    <property type="protein sequence ID" value="QOL80553.1"/>
    <property type="molecule type" value="Genomic_DNA"/>
</dbReference>
<evidence type="ECO:0000313" key="2">
    <source>
        <dbReference type="Proteomes" id="UP000594118"/>
    </source>
</evidence>